<organism evidence="1 2">
    <name type="scientific">Melia azedarach</name>
    <name type="common">Chinaberry tree</name>
    <dbReference type="NCBI Taxonomy" id="155640"/>
    <lineage>
        <taxon>Eukaryota</taxon>
        <taxon>Viridiplantae</taxon>
        <taxon>Streptophyta</taxon>
        <taxon>Embryophyta</taxon>
        <taxon>Tracheophyta</taxon>
        <taxon>Spermatophyta</taxon>
        <taxon>Magnoliopsida</taxon>
        <taxon>eudicotyledons</taxon>
        <taxon>Gunneridae</taxon>
        <taxon>Pentapetalae</taxon>
        <taxon>rosids</taxon>
        <taxon>malvids</taxon>
        <taxon>Sapindales</taxon>
        <taxon>Meliaceae</taxon>
        <taxon>Melia</taxon>
    </lineage>
</organism>
<name>A0ACC1XR92_MELAZ</name>
<evidence type="ECO:0000313" key="2">
    <source>
        <dbReference type="Proteomes" id="UP001164539"/>
    </source>
</evidence>
<comment type="caution">
    <text evidence="1">The sequence shown here is derived from an EMBL/GenBank/DDBJ whole genome shotgun (WGS) entry which is preliminary data.</text>
</comment>
<protein>
    <submittedName>
        <fullName evidence="1">Receptor-like kinase</fullName>
    </submittedName>
</protein>
<dbReference type="EMBL" id="CM051401">
    <property type="protein sequence ID" value="KAJ4713432.1"/>
    <property type="molecule type" value="Genomic_DNA"/>
</dbReference>
<reference evidence="1 2" key="1">
    <citation type="journal article" date="2023" name="Science">
        <title>Complex scaffold remodeling in plant triterpene biosynthesis.</title>
        <authorList>
            <person name="De La Pena R."/>
            <person name="Hodgson H."/>
            <person name="Liu J.C."/>
            <person name="Stephenson M.J."/>
            <person name="Martin A.C."/>
            <person name="Owen C."/>
            <person name="Harkess A."/>
            <person name="Leebens-Mack J."/>
            <person name="Jimenez L.E."/>
            <person name="Osbourn A."/>
            <person name="Sattely E.S."/>
        </authorList>
    </citation>
    <scope>NUCLEOTIDE SEQUENCE [LARGE SCALE GENOMIC DNA]</scope>
    <source>
        <strain evidence="2">cv. JPN11</strain>
        <tissue evidence="1">Leaf</tissue>
    </source>
</reference>
<evidence type="ECO:0000313" key="1">
    <source>
        <dbReference type="EMBL" id="KAJ4713432.1"/>
    </source>
</evidence>
<proteinExistence type="predicted"/>
<sequence length="566" mass="64222">MSSTSTIFQISLLFFITNLLLSVLFPEYVCAYDGYDECSKSFSCGNFTNIGYPFWTNGQPEYCGHPAFKLDCEGDNVTIDIISQKYHVINISYEYQILKIARTDYRSSICPKSFVNINFNVSEFFNITDEDEYATLFYECDPTEYRAHNKFSCPINDEVVDIYFTAPKLTGHEMSTRCNVSLSLPVLDISIQRFINFSMTLEEVIKEGFEVKWNLDAEECFECFDSGGKCGYERTLNEFTCFCPDQPYSTKCGKDVKKMTNSFKDKVGQGGYGSVYKGKLPDGSLVAVKLLNTSKGNGQEFINEVASISRTSHVNVVTLLGYCLEGSKRALIYEFMPNGSLEKFRYNGNNSKSTQHLGWEKMYEIMIGIARGLEYLHRGCNTRILHFDIKPQNILLDEDFCPKISDFGLAKLCLNKESIVSILEARGTIGYIAPEVFSRNFGEVSHKSDVYSYGMMILELVGCKNNLDAGDTHSSEIYFPYWVYRHVEQSKEFKLPGVVTSEENEIAKKMIIVGLWCIQARPSDRPPMNKVIEMLQLSIEDLQIPPTPFLSSPPRPPIDSFTMSTS</sequence>
<gene>
    <name evidence="1" type="ORF">OWV82_015527</name>
</gene>
<keyword evidence="2" id="KW-1185">Reference proteome</keyword>
<dbReference type="Proteomes" id="UP001164539">
    <property type="component" value="Chromosome 8"/>
</dbReference>
<accession>A0ACC1XR92</accession>